<gene>
    <name evidence="2" type="ORF">EA752_14835</name>
</gene>
<dbReference type="InterPro" id="IPR051404">
    <property type="entry name" value="TA_system_antitoxin"/>
</dbReference>
<sequence length="139" mass="15777">MQYPATFTLNPKTGCYFVEFRDIPEALTQGYSIEEATEEAKDALITAMDFYFENNRIIPMPSPAQEGDHQIDLPLSIWSKILLLNTMLEQNVNQSELARRLHVQRQAVQRLVDLSYTTKIDAVIDALKVLGKHPVLSIA</sequence>
<dbReference type="EMBL" id="RFEW01000012">
    <property type="protein sequence ID" value="RSO57891.1"/>
    <property type="molecule type" value="Genomic_DNA"/>
</dbReference>
<proteinExistence type="predicted"/>
<dbReference type="InterPro" id="IPR035069">
    <property type="entry name" value="TTHA1013/TTHA0281-like"/>
</dbReference>
<dbReference type="PANTHER" id="PTHR34504">
    <property type="entry name" value="ANTITOXIN HICB"/>
    <property type="match status" value="1"/>
</dbReference>
<feature type="domain" description="HicB-like antitoxin of toxin-antitoxin system" evidence="1">
    <location>
        <begin position="3"/>
        <end position="77"/>
    </location>
</feature>
<dbReference type="Pfam" id="PF15970">
    <property type="entry name" value="HicB-like_2"/>
    <property type="match status" value="1"/>
</dbReference>
<dbReference type="InterPro" id="IPR031807">
    <property type="entry name" value="HicB-like"/>
</dbReference>
<evidence type="ECO:0000313" key="3">
    <source>
        <dbReference type="Proteomes" id="UP000271320"/>
    </source>
</evidence>
<accession>A0A3R9QH21</accession>
<name>A0A3R9QH21_ACIPI</name>
<dbReference type="SUPFAM" id="SSF143100">
    <property type="entry name" value="TTHA1013/TTHA0281-like"/>
    <property type="match status" value="1"/>
</dbReference>
<protein>
    <submittedName>
        <fullName evidence="2">Type II toxin-antitoxin system HicB family antitoxin</fullName>
    </submittedName>
</protein>
<comment type="caution">
    <text evidence="2">The sequence shown here is derived from an EMBL/GenBank/DDBJ whole genome shotgun (WGS) entry which is preliminary data.</text>
</comment>
<evidence type="ECO:0000259" key="1">
    <source>
        <dbReference type="Pfam" id="PF15970"/>
    </source>
</evidence>
<dbReference type="RefSeq" id="WP_057073453.1">
    <property type="nucleotide sequence ID" value="NZ_BKDB01000010.1"/>
</dbReference>
<dbReference type="Gene3D" id="3.30.160.250">
    <property type="match status" value="1"/>
</dbReference>
<reference evidence="2 3" key="1">
    <citation type="submission" date="2018-10" db="EMBL/GenBank/DDBJ databases">
        <title>GWAS and RNA-Seq identify cryptic mechanisms of antimicrobial resistance in Acinetobacter baumannii.</title>
        <authorList>
            <person name="Sahl J.W."/>
        </authorList>
    </citation>
    <scope>NUCLEOTIDE SEQUENCE [LARGE SCALE GENOMIC DNA]</scope>
    <source>
        <strain evidence="2 3">TG41884</strain>
    </source>
</reference>
<evidence type="ECO:0000313" key="2">
    <source>
        <dbReference type="EMBL" id="RSO57891.1"/>
    </source>
</evidence>
<dbReference type="PANTHER" id="PTHR34504:SF4">
    <property type="entry name" value="ANTITOXIN HICB"/>
    <property type="match status" value="1"/>
</dbReference>
<dbReference type="AlphaFoldDB" id="A0A3R9QH21"/>
<organism evidence="2 3">
    <name type="scientific">Acinetobacter pittii</name>
    <name type="common">Acinetobacter genomosp. 3</name>
    <dbReference type="NCBI Taxonomy" id="48296"/>
    <lineage>
        <taxon>Bacteria</taxon>
        <taxon>Pseudomonadati</taxon>
        <taxon>Pseudomonadota</taxon>
        <taxon>Gammaproteobacteria</taxon>
        <taxon>Moraxellales</taxon>
        <taxon>Moraxellaceae</taxon>
        <taxon>Acinetobacter</taxon>
        <taxon>Acinetobacter calcoaceticus/baumannii complex</taxon>
    </lineage>
</organism>
<dbReference type="Proteomes" id="UP000271320">
    <property type="component" value="Unassembled WGS sequence"/>
</dbReference>